<dbReference type="Pfam" id="PF00392">
    <property type="entry name" value="GntR"/>
    <property type="match status" value="1"/>
</dbReference>
<dbReference type="GO" id="GO:0003677">
    <property type="term" value="F:DNA binding"/>
    <property type="evidence" value="ECO:0007669"/>
    <property type="project" value="UniProtKB-KW"/>
</dbReference>
<evidence type="ECO:0000313" key="5">
    <source>
        <dbReference type="EMBL" id="RUQ74490.1"/>
    </source>
</evidence>
<organism evidence="5 6">
    <name type="scientific">Azospirillum doebereinerae</name>
    <dbReference type="NCBI Taxonomy" id="92933"/>
    <lineage>
        <taxon>Bacteria</taxon>
        <taxon>Pseudomonadati</taxon>
        <taxon>Pseudomonadota</taxon>
        <taxon>Alphaproteobacteria</taxon>
        <taxon>Rhodospirillales</taxon>
        <taxon>Azospirillaceae</taxon>
        <taxon>Azospirillum</taxon>
    </lineage>
</organism>
<name>A0A433JCT6_9PROT</name>
<comment type="caution">
    <text evidence="5">The sequence shown here is derived from an EMBL/GenBank/DDBJ whole genome shotgun (WGS) entry which is preliminary data.</text>
</comment>
<accession>A0A433JCT6</accession>
<dbReference type="InterPro" id="IPR036390">
    <property type="entry name" value="WH_DNA-bd_sf"/>
</dbReference>
<dbReference type="PRINTS" id="PR00035">
    <property type="entry name" value="HTHGNTR"/>
</dbReference>
<dbReference type="Gene3D" id="1.20.120.530">
    <property type="entry name" value="GntR ligand-binding domain-like"/>
    <property type="match status" value="1"/>
</dbReference>
<dbReference type="PANTHER" id="PTHR43537:SF50">
    <property type="entry name" value="TRANSCRIPTIONAL REGULATORY PROTEIN"/>
    <property type="match status" value="1"/>
</dbReference>
<dbReference type="Gene3D" id="1.10.10.10">
    <property type="entry name" value="Winged helix-like DNA-binding domain superfamily/Winged helix DNA-binding domain"/>
    <property type="match status" value="1"/>
</dbReference>
<dbReference type="SMART" id="SM00345">
    <property type="entry name" value="HTH_GNTR"/>
    <property type="match status" value="1"/>
</dbReference>
<reference evidence="5 6" key="1">
    <citation type="submission" date="2018-12" db="EMBL/GenBank/DDBJ databases">
        <authorList>
            <person name="Yang Y."/>
        </authorList>
    </citation>
    <scope>NUCLEOTIDE SEQUENCE [LARGE SCALE GENOMIC DNA]</scope>
    <source>
        <strain evidence="5 6">GSF71</strain>
    </source>
</reference>
<dbReference type="SUPFAM" id="SSF46785">
    <property type="entry name" value="Winged helix' DNA-binding domain"/>
    <property type="match status" value="1"/>
</dbReference>
<dbReference type="CDD" id="cd07377">
    <property type="entry name" value="WHTH_GntR"/>
    <property type="match status" value="1"/>
</dbReference>
<dbReference type="OrthoDB" id="9812290at2"/>
<protein>
    <submittedName>
        <fullName evidence="5">GntR family transcriptional regulator</fullName>
    </submittedName>
</protein>
<evidence type="ECO:0000256" key="1">
    <source>
        <dbReference type="ARBA" id="ARBA00023015"/>
    </source>
</evidence>
<dbReference type="GO" id="GO:0003700">
    <property type="term" value="F:DNA-binding transcription factor activity"/>
    <property type="evidence" value="ECO:0007669"/>
    <property type="project" value="InterPro"/>
</dbReference>
<evidence type="ECO:0000256" key="3">
    <source>
        <dbReference type="ARBA" id="ARBA00023163"/>
    </source>
</evidence>
<sequence>MDTANATKAAIGPIRRETLQHSAVAELRAMILAGELPPGSRVPEMQLCEQLGVSRTPLREALRILASENLVELRPHRGAVVTPIDPNEIAAIFEVMEALESLAAGLACRKGTEAEFAELDALHDQLVAHFQTGNRLAYSTVNRRVHAVIVGMARNPALETTYAGFAAQILRARSLANYDADRWQESLTEHEGFMTALRRRDAAAAGALLAEHSRQTAKAVLRALRGNGAGSGSGDAASGAA</sequence>
<dbReference type="EMBL" id="RZIJ01000003">
    <property type="protein sequence ID" value="RUQ74490.1"/>
    <property type="molecule type" value="Genomic_DNA"/>
</dbReference>
<proteinExistence type="predicted"/>
<keyword evidence="3" id="KW-0804">Transcription</keyword>
<dbReference type="RefSeq" id="WP_126995585.1">
    <property type="nucleotide sequence ID" value="NZ_JBNPXW010000006.1"/>
</dbReference>
<keyword evidence="1" id="KW-0805">Transcription regulation</keyword>
<feature type="domain" description="HTH gntR-type" evidence="4">
    <location>
        <begin position="17"/>
        <end position="84"/>
    </location>
</feature>
<dbReference type="AlphaFoldDB" id="A0A433JCT6"/>
<keyword evidence="6" id="KW-1185">Reference proteome</keyword>
<evidence type="ECO:0000259" key="4">
    <source>
        <dbReference type="PROSITE" id="PS50949"/>
    </source>
</evidence>
<dbReference type="Pfam" id="PF07729">
    <property type="entry name" value="FCD"/>
    <property type="match status" value="1"/>
</dbReference>
<dbReference type="SMART" id="SM00895">
    <property type="entry name" value="FCD"/>
    <property type="match status" value="1"/>
</dbReference>
<keyword evidence="2" id="KW-0238">DNA-binding</keyword>
<evidence type="ECO:0000256" key="2">
    <source>
        <dbReference type="ARBA" id="ARBA00023125"/>
    </source>
</evidence>
<dbReference type="InterPro" id="IPR036388">
    <property type="entry name" value="WH-like_DNA-bd_sf"/>
</dbReference>
<dbReference type="InterPro" id="IPR008920">
    <property type="entry name" value="TF_FadR/GntR_C"/>
</dbReference>
<dbReference type="InterPro" id="IPR011711">
    <property type="entry name" value="GntR_C"/>
</dbReference>
<evidence type="ECO:0000313" key="6">
    <source>
        <dbReference type="Proteomes" id="UP000280346"/>
    </source>
</evidence>
<gene>
    <name evidence="5" type="ORF">EJ913_05415</name>
</gene>
<dbReference type="PANTHER" id="PTHR43537">
    <property type="entry name" value="TRANSCRIPTIONAL REGULATOR, GNTR FAMILY"/>
    <property type="match status" value="1"/>
</dbReference>
<dbReference type="PROSITE" id="PS50949">
    <property type="entry name" value="HTH_GNTR"/>
    <property type="match status" value="1"/>
</dbReference>
<dbReference type="InterPro" id="IPR000524">
    <property type="entry name" value="Tscrpt_reg_HTH_GntR"/>
</dbReference>
<dbReference type="SUPFAM" id="SSF48008">
    <property type="entry name" value="GntR ligand-binding domain-like"/>
    <property type="match status" value="1"/>
</dbReference>
<dbReference type="Proteomes" id="UP000280346">
    <property type="component" value="Unassembled WGS sequence"/>
</dbReference>